<accession>G0MCZ8</accession>
<evidence type="ECO:0000313" key="1">
    <source>
        <dbReference type="EMBL" id="EGT49468.1"/>
    </source>
</evidence>
<organism evidence="2">
    <name type="scientific">Caenorhabditis brenneri</name>
    <name type="common">Nematode worm</name>
    <dbReference type="NCBI Taxonomy" id="135651"/>
    <lineage>
        <taxon>Eukaryota</taxon>
        <taxon>Metazoa</taxon>
        <taxon>Ecdysozoa</taxon>
        <taxon>Nematoda</taxon>
        <taxon>Chromadorea</taxon>
        <taxon>Rhabditida</taxon>
        <taxon>Rhabditina</taxon>
        <taxon>Rhabditomorpha</taxon>
        <taxon>Rhabditoidea</taxon>
        <taxon>Rhabditidae</taxon>
        <taxon>Peloderinae</taxon>
        <taxon>Caenorhabditis</taxon>
    </lineage>
</organism>
<evidence type="ECO:0000313" key="2">
    <source>
        <dbReference type="Proteomes" id="UP000008068"/>
    </source>
</evidence>
<proteinExistence type="predicted"/>
<protein>
    <submittedName>
        <fullName evidence="1">Uncharacterized protein</fullName>
    </submittedName>
</protein>
<dbReference type="EMBL" id="GL379790">
    <property type="protein sequence ID" value="EGT49468.1"/>
    <property type="molecule type" value="Genomic_DNA"/>
</dbReference>
<dbReference type="Proteomes" id="UP000008068">
    <property type="component" value="Unassembled WGS sequence"/>
</dbReference>
<name>G0MCZ8_CAEBE</name>
<reference evidence="2" key="1">
    <citation type="submission" date="2011-07" db="EMBL/GenBank/DDBJ databases">
        <authorList>
            <consortium name="Caenorhabditis brenneri Sequencing and Analysis Consortium"/>
            <person name="Wilson R.K."/>
        </authorList>
    </citation>
    <scope>NUCLEOTIDE SEQUENCE [LARGE SCALE GENOMIC DNA]</scope>
    <source>
        <strain evidence="2">PB2801</strain>
    </source>
</reference>
<dbReference type="HOGENOM" id="CLU_3351560_0_0_1"/>
<sequence>MCCKEPIRKEFKKPTYEPKLFKEENRRRSQRLIRAIF</sequence>
<gene>
    <name evidence="1" type="ORF">CAEBREN_13693</name>
</gene>
<dbReference type="AlphaFoldDB" id="G0MCZ8"/>
<dbReference type="InParanoid" id="G0MCZ8"/>
<keyword evidence="2" id="KW-1185">Reference proteome</keyword>